<dbReference type="Pfam" id="PF01648">
    <property type="entry name" value="ACPS"/>
    <property type="match status" value="1"/>
</dbReference>
<feature type="binding site" evidence="12">
    <location>
        <position position="162"/>
    </location>
    <ligand>
        <name>CoA</name>
        <dbReference type="ChEBI" id="CHEBI:57287"/>
    </ligand>
</feature>
<feature type="domain" description="4'-phosphopantetheinyl transferase N-terminal" evidence="15">
    <location>
        <begin position="45"/>
        <end position="105"/>
    </location>
</feature>
<feature type="binding site" evidence="12">
    <location>
        <position position="116"/>
    </location>
    <ligand>
        <name>CoA</name>
        <dbReference type="ChEBI" id="CHEBI:57287"/>
    </ligand>
</feature>
<name>A0A7W2JHF9_9PSED</name>
<dbReference type="GO" id="GO:0009366">
    <property type="term" value="C:enterobactin synthetase complex"/>
    <property type="evidence" value="ECO:0007669"/>
    <property type="project" value="InterPro"/>
</dbReference>
<feature type="binding site" evidence="12">
    <location>
        <position position="49"/>
    </location>
    <ligand>
        <name>CoA</name>
        <dbReference type="ChEBI" id="CHEBI:57287"/>
    </ligand>
</feature>
<accession>A0A7W2JHF9</accession>
<evidence type="ECO:0000256" key="11">
    <source>
        <dbReference type="ARBA" id="ARBA00049191"/>
    </source>
</evidence>
<comment type="pathway">
    <text evidence="2">Siderophore biosynthesis; enterobactin biosynthesis.</text>
</comment>
<dbReference type="PRINTS" id="PR01399">
    <property type="entry name" value="ENTSNTHTASED"/>
</dbReference>
<comment type="catalytic activity">
    <reaction evidence="10">
        <text>apo-[aryl-carrier protein] + CoA = holo-[aryl-carrier protein] + adenosine 3',5'-bisphosphate + H(+)</text>
        <dbReference type="Rhea" id="RHEA:48404"/>
        <dbReference type="Rhea" id="RHEA-COMP:15903"/>
        <dbReference type="Rhea" id="RHEA-COMP:17557"/>
        <dbReference type="ChEBI" id="CHEBI:15378"/>
        <dbReference type="ChEBI" id="CHEBI:29999"/>
        <dbReference type="ChEBI" id="CHEBI:57287"/>
        <dbReference type="ChEBI" id="CHEBI:58343"/>
        <dbReference type="ChEBI" id="CHEBI:64479"/>
    </reaction>
</comment>
<dbReference type="Pfam" id="PF17837">
    <property type="entry name" value="4PPT_N"/>
    <property type="match status" value="1"/>
</dbReference>
<dbReference type="Proteomes" id="UP000556620">
    <property type="component" value="Unassembled WGS sequence"/>
</dbReference>
<keyword evidence="13" id="KW-0460">Magnesium</keyword>
<feature type="domain" description="4'-phosphopantetheinyl transferase" evidence="14">
    <location>
        <begin position="112"/>
        <end position="192"/>
    </location>
</feature>
<dbReference type="EMBL" id="JACGCU010000009">
    <property type="protein sequence ID" value="MBA6059038.1"/>
    <property type="molecule type" value="Genomic_DNA"/>
</dbReference>
<comment type="cofactor">
    <cofactor evidence="13">
        <name>Mg(2+)</name>
        <dbReference type="ChEBI" id="CHEBI:18420"/>
    </cofactor>
</comment>
<evidence type="ECO:0000313" key="17">
    <source>
        <dbReference type="Proteomes" id="UP000556620"/>
    </source>
</evidence>
<keyword evidence="7" id="KW-0259">Enterobactin biosynthesis</keyword>
<evidence type="ECO:0000256" key="3">
    <source>
        <dbReference type="ARBA" id="ARBA00008342"/>
    </source>
</evidence>
<evidence type="ECO:0000256" key="8">
    <source>
        <dbReference type="ARBA" id="ARBA00029894"/>
    </source>
</evidence>
<organism evidence="16 17">
    <name type="scientific">Pseudomonas juntendi</name>
    <dbReference type="NCBI Taxonomy" id="2666183"/>
    <lineage>
        <taxon>Bacteria</taxon>
        <taxon>Pseudomonadati</taxon>
        <taxon>Pseudomonadota</taxon>
        <taxon>Gammaproteobacteria</taxon>
        <taxon>Pseudomonadales</taxon>
        <taxon>Pseudomonadaceae</taxon>
        <taxon>Pseudomonas</taxon>
    </lineage>
</organism>
<feature type="binding site" evidence="13">
    <location>
        <position position="117"/>
    </location>
    <ligand>
        <name>Mg(2+)</name>
        <dbReference type="ChEBI" id="CHEBI:18420"/>
    </ligand>
</feature>
<feature type="binding site" evidence="13">
    <location>
        <position position="116"/>
    </location>
    <ligand>
        <name>Mg(2+)</name>
        <dbReference type="ChEBI" id="CHEBI:18420"/>
    </ligand>
</feature>
<dbReference type="PANTHER" id="PTHR38096">
    <property type="entry name" value="ENTEROBACTIN SYNTHASE COMPONENT D"/>
    <property type="match status" value="1"/>
</dbReference>
<comment type="catalytic activity">
    <reaction evidence="11">
        <text>apo-[peptidyl-carrier protein] + CoA = holo-[peptidyl-carrier protein] + adenosine 3',5'-bisphosphate + H(+)</text>
        <dbReference type="Rhea" id="RHEA:46228"/>
        <dbReference type="Rhea" id="RHEA-COMP:11479"/>
        <dbReference type="Rhea" id="RHEA-COMP:11480"/>
        <dbReference type="ChEBI" id="CHEBI:15378"/>
        <dbReference type="ChEBI" id="CHEBI:29999"/>
        <dbReference type="ChEBI" id="CHEBI:57287"/>
        <dbReference type="ChEBI" id="CHEBI:58343"/>
        <dbReference type="ChEBI" id="CHEBI:64479"/>
    </reaction>
</comment>
<feature type="binding site" evidence="12">
    <location>
        <position position="57"/>
    </location>
    <ligand>
        <name>CoA</name>
        <dbReference type="ChEBI" id="CHEBI:57287"/>
    </ligand>
</feature>
<evidence type="ECO:0000256" key="10">
    <source>
        <dbReference type="ARBA" id="ARBA00049176"/>
    </source>
</evidence>
<dbReference type="UniPathway" id="UPA00017"/>
<evidence type="ECO:0000256" key="9">
    <source>
        <dbReference type="ARBA" id="ARBA00031996"/>
    </source>
</evidence>
<evidence type="ECO:0000259" key="14">
    <source>
        <dbReference type="Pfam" id="PF01648"/>
    </source>
</evidence>
<dbReference type="Gene3D" id="3.90.470.20">
    <property type="entry name" value="4'-phosphopantetheinyl transferase domain"/>
    <property type="match status" value="1"/>
</dbReference>
<evidence type="ECO:0000256" key="12">
    <source>
        <dbReference type="PIRSR" id="PIRSR603542-1"/>
    </source>
</evidence>
<dbReference type="GO" id="GO:0008897">
    <property type="term" value="F:holo-[acyl-carrier-protein] synthase activity"/>
    <property type="evidence" value="ECO:0007669"/>
    <property type="project" value="InterPro"/>
</dbReference>
<comment type="similarity">
    <text evidence="3">Belongs to the P-Pant transferase superfamily. EntD family.</text>
</comment>
<dbReference type="AlphaFoldDB" id="A0A7W2JHF9"/>
<feature type="binding site" evidence="12">
    <location>
        <position position="166"/>
    </location>
    <ligand>
        <name>CoA</name>
        <dbReference type="ChEBI" id="CHEBI:57287"/>
    </ligand>
</feature>
<dbReference type="PANTHER" id="PTHR38096:SF1">
    <property type="entry name" value="ENTEROBACTIN SYNTHASE COMPONENT D"/>
    <property type="match status" value="1"/>
</dbReference>
<dbReference type="GO" id="GO:0009239">
    <property type="term" value="P:enterobactin biosynthetic process"/>
    <property type="evidence" value="ECO:0007669"/>
    <property type="project" value="UniProtKB-UniPathway"/>
</dbReference>
<evidence type="ECO:0000256" key="7">
    <source>
        <dbReference type="ARBA" id="ARBA00023191"/>
    </source>
</evidence>
<keyword evidence="6 16" id="KW-0808">Transferase</keyword>
<gene>
    <name evidence="16" type="ORF">H4C44_07630</name>
</gene>
<dbReference type="InterPro" id="IPR037143">
    <property type="entry name" value="4-PPantetheinyl_Trfase_dom_sf"/>
</dbReference>
<comment type="subunit">
    <text evidence="4">EntB, EntD, EntE, and EntF form a multienzyme complex called enterobactin synthase.</text>
</comment>
<evidence type="ECO:0000256" key="13">
    <source>
        <dbReference type="PIRSR" id="PIRSR603542-2"/>
    </source>
</evidence>
<protein>
    <recommendedName>
        <fullName evidence="5">Enterobactin synthase component D</fullName>
    </recommendedName>
    <alternativeName>
        <fullName evidence="8">4'-phosphopantetheinyl transferase EntD</fullName>
    </alternativeName>
    <alternativeName>
        <fullName evidence="9">Enterochelin synthase D</fullName>
    </alternativeName>
</protein>
<comment type="function">
    <text evidence="1">Involved in the biosynthesis of the siderophore enterobactin (enterochelin), which is a macrocyclic trimeric lactone of N-(2,3-dihydroxybenzoyl)-serine. The serine trilactone serves as a scaffolding for the three catechol functionalities that provide hexadentate coordination for the tightly ligated iron(2+) atoms. Plays an essential role in the assembly of the enterobactin by catalyzing the transfer of the 4'-phosphopantetheine (Ppant) moiety from coenzyme A to the apo-domains of both EntB (ArCP domain) and EntF (PCP domain) to yield their holo-forms which make them competent for the activation of 2,3-dihydroxybenzoate (DHB) and L-serine, respectively.</text>
</comment>
<feature type="binding site" evidence="13">
    <location>
        <position position="118"/>
    </location>
    <ligand>
        <name>Mg(2+)</name>
        <dbReference type="ChEBI" id="CHEBI:18420"/>
    </ligand>
</feature>
<dbReference type="SUPFAM" id="SSF56214">
    <property type="entry name" value="4'-phosphopantetheinyl transferase"/>
    <property type="match status" value="1"/>
</dbReference>
<dbReference type="GO" id="GO:0000287">
    <property type="term" value="F:magnesium ion binding"/>
    <property type="evidence" value="ECO:0007669"/>
    <property type="project" value="InterPro"/>
</dbReference>
<dbReference type="InterPro" id="IPR003542">
    <property type="entry name" value="Enbac_synth_compD-like"/>
</dbReference>
<dbReference type="InterPro" id="IPR008278">
    <property type="entry name" value="4-PPantetheinyl_Trfase_dom"/>
</dbReference>
<evidence type="ECO:0000256" key="2">
    <source>
        <dbReference type="ARBA" id="ARBA00004993"/>
    </source>
</evidence>
<evidence type="ECO:0000256" key="5">
    <source>
        <dbReference type="ARBA" id="ARBA00019087"/>
    </source>
</evidence>
<comment type="caution">
    <text evidence="16">The sequence shown here is derived from an EMBL/GenBank/DDBJ whole genome shotgun (WGS) entry which is preliminary data.</text>
</comment>
<feature type="binding site" evidence="12">
    <location>
        <begin position="94"/>
        <end position="95"/>
    </location>
    <ligand>
        <name>CoA</name>
        <dbReference type="ChEBI" id="CHEBI:57287"/>
    </ligand>
</feature>
<feature type="binding site" evidence="12">
    <location>
        <position position="176"/>
    </location>
    <ligand>
        <name>CoA</name>
        <dbReference type="ChEBI" id="CHEBI:57287"/>
    </ligand>
</feature>
<dbReference type="GO" id="GO:0005886">
    <property type="term" value="C:plasma membrane"/>
    <property type="evidence" value="ECO:0007669"/>
    <property type="project" value="TreeGrafter"/>
</dbReference>
<proteinExistence type="inferred from homology"/>
<evidence type="ECO:0000313" key="16">
    <source>
        <dbReference type="EMBL" id="MBA6059038.1"/>
    </source>
</evidence>
<sequence>MREAQPVWPFRGPPPEGLALFALDLEGYRTPCDAVLHDARWLGPALAPRRREFAGGRVCAAAALGALGHEQGWLPIARPYRYARFPLGTVGSISHTRKLALACVADAGLCLGLGIDIEDMVGYPELSEMAEHAMHPEERERFQRMRGAEALRFFYLCFSAKEAFYKAVFPLCHVELEMDEAQLTDWDDQGRFELALRSQRLGERFSDGHVFHGSWAVQGETLYVLLTIDHAASTRPRAG</sequence>
<evidence type="ECO:0000259" key="15">
    <source>
        <dbReference type="Pfam" id="PF17837"/>
    </source>
</evidence>
<evidence type="ECO:0000256" key="4">
    <source>
        <dbReference type="ARBA" id="ARBA00011503"/>
    </source>
</evidence>
<dbReference type="RefSeq" id="WP_182365302.1">
    <property type="nucleotide sequence ID" value="NZ_JACGCU010000009.1"/>
</dbReference>
<reference evidence="16 17" key="1">
    <citation type="submission" date="2020-07" db="EMBL/GenBank/DDBJ databases">
        <title>Diversity of carbapenemase encoding genes among Pseudomonas putida group clinical isolates in a tertiary Brazilian hospital.</title>
        <authorList>
            <person name="Alberto-Lei F."/>
            <person name="Nodari C.S."/>
            <person name="Streling A.P."/>
            <person name="Paulino J.T."/>
            <person name="Bessa-Neto F.O."/>
            <person name="Cayo R."/>
            <person name="Gales A.C."/>
        </authorList>
    </citation>
    <scope>NUCLEOTIDE SEQUENCE [LARGE SCALE GENOMIC DNA]</scope>
    <source>
        <strain evidence="16 17">14535</strain>
    </source>
</reference>
<keyword evidence="13" id="KW-0479">Metal-binding</keyword>
<dbReference type="InterPro" id="IPR041354">
    <property type="entry name" value="4PPT_N"/>
</dbReference>
<evidence type="ECO:0000256" key="6">
    <source>
        <dbReference type="ARBA" id="ARBA00022679"/>
    </source>
</evidence>
<evidence type="ECO:0000256" key="1">
    <source>
        <dbReference type="ARBA" id="ARBA00003937"/>
    </source>
</evidence>